<dbReference type="KEGG" id="sgv:B1H19_00720"/>
<reference evidence="3 4" key="1">
    <citation type="submission" date="2017-04" db="EMBL/GenBank/DDBJ databases">
        <title>Complete Genome Sequence of Streptomyces gilvosporeus F607, a Capable Producer of Natamycin.</title>
        <authorList>
            <person name="Zong G."/>
            <person name="Zhong C."/>
            <person name="Fu J."/>
            <person name="Qin R."/>
            <person name="Cao G."/>
        </authorList>
    </citation>
    <scope>NUCLEOTIDE SEQUENCE [LARGE SCALE GENOMIC DNA]</scope>
    <source>
        <strain evidence="3 4">F607</strain>
    </source>
</reference>
<organism evidence="3 4">
    <name type="scientific">Streptomyces gilvosporeus</name>
    <dbReference type="NCBI Taxonomy" id="553510"/>
    <lineage>
        <taxon>Bacteria</taxon>
        <taxon>Bacillati</taxon>
        <taxon>Actinomycetota</taxon>
        <taxon>Actinomycetes</taxon>
        <taxon>Kitasatosporales</taxon>
        <taxon>Streptomycetaceae</taxon>
        <taxon>Streptomyces</taxon>
    </lineage>
</organism>
<dbReference type="STRING" id="553510.B1H19_00720"/>
<dbReference type="EMBL" id="CP020569">
    <property type="protein sequence ID" value="ARF52914.1"/>
    <property type="molecule type" value="Genomic_DNA"/>
</dbReference>
<gene>
    <name evidence="3" type="ORF">B1H19_00720</name>
</gene>
<dbReference type="Pfam" id="PF13340">
    <property type="entry name" value="DUF4096"/>
    <property type="match status" value="1"/>
</dbReference>
<proteinExistence type="predicted"/>
<dbReference type="RefSeq" id="WP_107425824.1">
    <property type="nucleotide sequence ID" value="NZ_CP020569.1"/>
</dbReference>
<sequence length="145" mass="16173">MATFSCPEESLLPARTPRRGGRRRDHREVIDAIAFKFRTSTQWVHLLEKYGSGRGVYNRLRMWALDGTWERVLTALMAQADADEELTWASAGVWVRAASPQAGQVPSTVQTMTVTALSLRSLGVRSRVPPRRAAGWPVRRAGRVG</sequence>
<feature type="region of interest" description="Disordered" evidence="1">
    <location>
        <begin position="1"/>
        <end position="23"/>
    </location>
</feature>
<evidence type="ECO:0000313" key="3">
    <source>
        <dbReference type="EMBL" id="ARF52914.1"/>
    </source>
</evidence>
<evidence type="ECO:0000256" key="1">
    <source>
        <dbReference type="SAM" id="MobiDB-lite"/>
    </source>
</evidence>
<dbReference type="InterPro" id="IPR052909">
    <property type="entry name" value="Transposase_6_like"/>
</dbReference>
<dbReference type="PANTHER" id="PTHR46637">
    <property type="entry name" value="TIS1421-TRANSPOSASE PROTEIN A"/>
    <property type="match status" value="1"/>
</dbReference>
<protein>
    <recommendedName>
        <fullName evidence="2">Insertion element IS402-like domain-containing protein</fullName>
    </recommendedName>
</protein>
<dbReference type="Proteomes" id="UP000192726">
    <property type="component" value="Chromosome"/>
</dbReference>
<accession>A0A1V0TJ04</accession>
<feature type="domain" description="Insertion element IS402-like" evidence="2">
    <location>
        <begin position="9"/>
        <end position="72"/>
    </location>
</feature>
<name>A0A1V0TJ04_9ACTN</name>
<dbReference type="AlphaFoldDB" id="A0A1V0TJ04"/>
<evidence type="ECO:0000259" key="2">
    <source>
        <dbReference type="Pfam" id="PF13340"/>
    </source>
</evidence>
<dbReference type="OrthoDB" id="4546548at2"/>
<dbReference type="PANTHER" id="PTHR46637:SF1">
    <property type="entry name" value="BLL5188 PROTEIN"/>
    <property type="match status" value="1"/>
</dbReference>
<dbReference type="InterPro" id="IPR025161">
    <property type="entry name" value="IS402-like_dom"/>
</dbReference>
<evidence type="ECO:0000313" key="4">
    <source>
        <dbReference type="Proteomes" id="UP000192726"/>
    </source>
</evidence>
<keyword evidence="4" id="KW-1185">Reference proteome</keyword>